<proteinExistence type="predicted"/>
<reference evidence="3" key="1">
    <citation type="submission" date="2016-05" db="EMBL/GenBank/DDBJ databases">
        <authorList>
            <person name="Naeem Raeece"/>
        </authorList>
    </citation>
    <scope>NUCLEOTIDE SEQUENCE [LARGE SCALE GENOMIC DNA]</scope>
</reference>
<evidence type="ECO:0000313" key="2">
    <source>
        <dbReference type="EMBL" id="SBS94928.1"/>
    </source>
</evidence>
<evidence type="ECO:0000256" key="1">
    <source>
        <dbReference type="SAM" id="MobiDB-lite"/>
    </source>
</evidence>
<evidence type="ECO:0000313" key="3">
    <source>
        <dbReference type="Proteomes" id="UP000078597"/>
    </source>
</evidence>
<dbReference type="EMBL" id="FLQW01003098">
    <property type="protein sequence ID" value="SBS94928.1"/>
    <property type="molecule type" value="Genomic_DNA"/>
</dbReference>
<dbReference type="VEuPathDB" id="PlasmoDB:PmUG01_01023800"/>
<accession>A0A1A8WPW0</accession>
<protein>
    <submittedName>
        <fullName evidence="2">AP-3 complex subunit delta, putative</fullName>
    </submittedName>
</protein>
<dbReference type="Proteomes" id="UP000078597">
    <property type="component" value="Unassembled WGS sequence"/>
</dbReference>
<name>A0A1A8WPW0_PLAMA</name>
<feature type="compositionally biased region" description="Basic and acidic residues" evidence="1">
    <location>
        <begin position="32"/>
        <end position="60"/>
    </location>
</feature>
<sequence length="137" mass="16658">MQLDGRFRRRGCNTAVLHYRRKKKKKKKKKKLGEYNKVDNDKDNKRGTQKDEVKGKMKSHRVEYNGTHVEEDHDAAIEKDIFDFKKNFNSFDTVDKYDIFEYIIVILNIYDKIHHDRERISYKPIHRINIASFEYFK</sequence>
<feature type="region of interest" description="Disordered" evidence="1">
    <location>
        <begin position="19"/>
        <end position="60"/>
    </location>
</feature>
<dbReference type="AlphaFoldDB" id="A0A1A8WPW0"/>
<feature type="compositionally biased region" description="Basic residues" evidence="1">
    <location>
        <begin position="19"/>
        <end position="31"/>
    </location>
</feature>
<gene>
    <name evidence="2" type="ORF">PMALA_045490</name>
</gene>
<organism evidence="2 3">
    <name type="scientific">Plasmodium malariae</name>
    <dbReference type="NCBI Taxonomy" id="5858"/>
    <lineage>
        <taxon>Eukaryota</taxon>
        <taxon>Sar</taxon>
        <taxon>Alveolata</taxon>
        <taxon>Apicomplexa</taxon>
        <taxon>Aconoidasida</taxon>
        <taxon>Haemosporida</taxon>
        <taxon>Plasmodiidae</taxon>
        <taxon>Plasmodium</taxon>
        <taxon>Plasmodium (Plasmodium)</taxon>
    </lineage>
</organism>